<evidence type="ECO:0000256" key="5">
    <source>
        <dbReference type="ARBA" id="ARBA00012925"/>
    </source>
</evidence>
<comment type="caution">
    <text evidence="12">The sequence shown here is derived from an EMBL/GenBank/DDBJ whole genome shotgun (WGS) entry which is preliminary data.</text>
</comment>
<evidence type="ECO:0000256" key="2">
    <source>
        <dbReference type="ARBA" id="ARBA00002904"/>
    </source>
</evidence>
<dbReference type="InterPro" id="IPR036398">
    <property type="entry name" value="CA_dom_sf"/>
</dbReference>
<keyword evidence="6 10" id="KW-0479">Metal-binding</keyword>
<evidence type="ECO:0000256" key="1">
    <source>
        <dbReference type="ARBA" id="ARBA00001947"/>
    </source>
</evidence>
<gene>
    <name evidence="12" type="ORF">CCACVL1_12013</name>
</gene>
<keyword evidence="8 10" id="KW-0456">Lyase</keyword>
<dbReference type="AlphaFoldDB" id="A0A1R3II16"/>
<dbReference type="GO" id="GO:0006730">
    <property type="term" value="P:one-carbon metabolic process"/>
    <property type="evidence" value="ECO:0007669"/>
    <property type="project" value="TreeGrafter"/>
</dbReference>
<dbReference type="InterPro" id="IPR001148">
    <property type="entry name" value="CA_dom"/>
</dbReference>
<evidence type="ECO:0000259" key="11">
    <source>
        <dbReference type="PROSITE" id="PS51144"/>
    </source>
</evidence>
<dbReference type="CDD" id="cd03124">
    <property type="entry name" value="alpha_CA_prokaryotic_like"/>
    <property type="match status" value="1"/>
</dbReference>
<evidence type="ECO:0000256" key="9">
    <source>
        <dbReference type="ARBA" id="ARBA00048348"/>
    </source>
</evidence>
<keyword evidence="7 10" id="KW-0862">Zinc</keyword>
<dbReference type="Proteomes" id="UP000188268">
    <property type="component" value="Unassembled WGS sequence"/>
</dbReference>
<dbReference type="GO" id="GO:0008270">
    <property type="term" value="F:zinc ion binding"/>
    <property type="evidence" value="ECO:0007669"/>
    <property type="project" value="UniProtKB-UniRule"/>
</dbReference>
<comment type="cofactor">
    <cofactor evidence="1 10">
        <name>Zn(2+)</name>
        <dbReference type="ChEBI" id="CHEBI:29105"/>
    </cofactor>
</comment>
<dbReference type="PANTHER" id="PTHR18952:SF236">
    <property type="entry name" value="ALPHA CARBONIC ANHYDRASE 1, CHLOROPLASTIC"/>
    <property type="match status" value="1"/>
</dbReference>
<evidence type="ECO:0000256" key="3">
    <source>
        <dbReference type="ARBA" id="ARBA00004470"/>
    </source>
</evidence>
<protein>
    <recommendedName>
        <fullName evidence="5 10">Carbonic anhydrase</fullName>
        <ecNumber evidence="5 10">4.2.1.1</ecNumber>
    </recommendedName>
</protein>
<dbReference type="Gramene" id="OMO82229">
    <property type="protein sequence ID" value="OMO82229"/>
    <property type="gene ID" value="CCACVL1_12013"/>
</dbReference>
<reference evidence="12 13" key="1">
    <citation type="submission" date="2013-09" db="EMBL/GenBank/DDBJ databases">
        <title>Corchorus capsularis genome sequencing.</title>
        <authorList>
            <person name="Alam M."/>
            <person name="Haque M.S."/>
            <person name="Islam M.S."/>
            <person name="Emdad E.M."/>
            <person name="Islam M.M."/>
            <person name="Ahmed B."/>
            <person name="Halim A."/>
            <person name="Hossen Q.M.M."/>
            <person name="Hossain M.Z."/>
            <person name="Ahmed R."/>
            <person name="Khan M.M."/>
            <person name="Islam R."/>
            <person name="Rashid M.M."/>
            <person name="Khan S.A."/>
            <person name="Rahman M.S."/>
            <person name="Alam M."/>
        </authorList>
    </citation>
    <scope>NUCLEOTIDE SEQUENCE [LARGE SCALE GENOMIC DNA]</scope>
    <source>
        <strain evidence="13">cv. CVL-1</strain>
        <tissue evidence="12">Whole seedling</tissue>
    </source>
</reference>
<dbReference type="STRING" id="210143.A0A1R3II16"/>
<accession>A0A1R3II16</accession>
<dbReference type="SUPFAM" id="SSF51069">
    <property type="entry name" value="Carbonic anhydrase"/>
    <property type="match status" value="1"/>
</dbReference>
<dbReference type="EMBL" id="AWWV01010039">
    <property type="protein sequence ID" value="OMO82229.1"/>
    <property type="molecule type" value="Genomic_DNA"/>
</dbReference>
<feature type="signal peptide" evidence="10">
    <location>
        <begin position="1"/>
        <end position="22"/>
    </location>
</feature>
<sequence>MATARICFCIFALSLLLAIASAYDGHDHAFEFGYSGSHGPDKWGNLDPAFSACASGKKQSPINIQKNMTSLNKSLKPIVRNYKPANATLINNGFNIGVRFEEYVGNISIDNKNYSLKQMHWHLPSEHHIHGEQFAAELHLVHKGGDGSLAVIAILFKEEGADPLVSKMEGGLKELAKDKCKADEDSVIALGTLDTKQLNKSSRKYYRYVGSLTTPPCSETVTWTILGKVRSISKEQIALLQTPVKADCKKNARPCQPLNGRKIELYDEAKDA</sequence>
<comment type="catalytic activity">
    <reaction evidence="9 10">
        <text>hydrogencarbonate + H(+) = CO2 + H2O</text>
        <dbReference type="Rhea" id="RHEA:10748"/>
        <dbReference type="ChEBI" id="CHEBI:15377"/>
        <dbReference type="ChEBI" id="CHEBI:15378"/>
        <dbReference type="ChEBI" id="CHEBI:16526"/>
        <dbReference type="ChEBI" id="CHEBI:17544"/>
        <dbReference type="EC" id="4.2.1.1"/>
    </reaction>
</comment>
<feature type="chain" id="PRO_5025093126" description="Carbonic anhydrase" evidence="10">
    <location>
        <begin position="23"/>
        <end position="272"/>
    </location>
</feature>
<dbReference type="OrthoDB" id="429145at2759"/>
<evidence type="ECO:0000256" key="7">
    <source>
        <dbReference type="ARBA" id="ARBA00022833"/>
    </source>
</evidence>
<dbReference type="EC" id="4.2.1.1" evidence="5 10"/>
<dbReference type="PROSITE" id="PS00162">
    <property type="entry name" value="ALPHA_CA_1"/>
    <property type="match status" value="1"/>
</dbReference>
<dbReference type="InterPro" id="IPR018338">
    <property type="entry name" value="Carbonic_anhydrase_a-class_CS"/>
</dbReference>
<evidence type="ECO:0000256" key="4">
    <source>
        <dbReference type="ARBA" id="ARBA00006365"/>
    </source>
</evidence>
<name>A0A1R3II16_COCAP</name>
<evidence type="ECO:0000256" key="8">
    <source>
        <dbReference type="ARBA" id="ARBA00023239"/>
    </source>
</evidence>
<dbReference type="GO" id="GO:0009570">
    <property type="term" value="C:chloroplast stroma"/>
    <property type="evidence" value="ECO:0007669"/>
    <property type="project" value="UniProtKB-SubCell"/>
</dbReference>
<dbReference type="Pfam" id="PF00194">
    <property type="entry name" value="Carb_anhydrase"/>
    <property type="match status" value="1"/>
</dbReference>
<organism evidence="12 13">
    <name type="scientific">Corchorus capsularis</name>
    <name type="common">Jute</name>
    <dbReference type="NCBI Taxonomy" id="210143"/>
    <lineage>
        <taxon>Eukaryota</taxon>
        <taxon>Viridiplantae</taxon>
        <taxon>Streptophyta</taxon>
        <taxon>Embryophyta</taxon>
        <taxon>Tracheophyta</taxon>
        <taxon>Spermatophyta</taxon>
        <taxon>Magnoliopsida</taxon>
        <taxon>eudicotyledons</taxon>
        <taxon>Gunneridae</taxon>
        <taxon>Pentapetalae</taxon>
        <taxon>rosids</taxon>
        <taxon>malvids</taxon>
        <taxon>Malvales</taxon>
        <taxon>Malvaceae</taxon>
        <taxon>Grewioideae</taxon>
        <taxon>Apeibeae</taxon>
        <taxon>Corchorus</taxon>
    </lineage>
</organism>
<dbReference type="PANTHER" id="PTHR18952">
    <property type="entry name" value="CARBONIC ANHYDRASE"/>
    <property type="match status" value="1"/>
</dbReference>
<proteinExistence type="inferred from homology"/>
<keyword evidence="10" id="KW-0732">Signal</keyword>
<dbReference type="GO" id="GO:0004089">
    <property type="term" value="F:carbonate dehydratase activity"/>
    <property type="evidence" value="ECO:0007669"/>
    <property type="project" value="UniProtKB-UniRule"/>
</dbReference>
<evidence type="ECO:0000256" key="6">
    <source>
        <dbReference type="ARBA" id="ARBA00022723"/>
    </source>
</evidence>
<comment type="function">
    <text evidence="2 10">Reversible hydration of carbon dioxide.</text>
</comment>
<comment type="similarity">
    <text evidence="4">Belongs to the alpha-class carbonic anhydrase family.</text>
</comment>
<dbReference type="PROSITE" id="PS51144">
    <property type="entry name" value="ALPHA_CA_2"/>
    <property type="match status" value="1"/>
</dbReference>
<feature type="domain" description="Alpha-carbonic anhydrase" evidence="11">
    <location>
        <begin position="30"/>
        <end position="267"/>
    </location>
</feature>
<evidence type="ECO:0000313" key="12">
    <source>
        <dbReference type="EMBL" id="OMO82229.1"/>
    </source>
</evidence>
<dbReference type="InterPro" id="IPR041891">
    <property type="entry name" value="Alpha_CA_prokaryot-like"/>
</dbReference>
<dbReference type="SMART" id="SM01057">
    <property type="entry name" value="Carb_anhydrase"/>
    <property type="match status" value="1"/>
</dbReference>
<keyword evidence="13" id="KW-1185">Reference proteome</keyword>
<dbReference type="OMA" id="GHTIQAN"/>
<comment type="subcellular location">
    <subcellularLocation>
        <location evidence="3">Plastid</location>
        <location evidence="3">Chloroplast stroma</location>
    </subcellularLocation>
</comment>
<dbReference type="InterPro" id="IPR023561">
    <property type="entry name" value="Carbonic_anhydrase_a-class"/>
</dbReference>
<dbReference type="Gene3D" id="3.10.200.10">
    <property type="entry name" value="Alpha carbonic anhydrase"/>
    <property type="match status" value="1"/>
</dbReference>
<evidence type="ECO:0000313" key="13">
    <source>
        <dbReference type="Proteomes" id="UP000188268"/>
    </source>
</evidence>
<evidence type="ECO:0000256" key="10">
    <source>
        <dbReference type="RuleBase" id="RU367011"/>
    </source>
</evidence>
<comment type="similarity">
    <text evidence="10">Belongs to the alpha-carbonic anhydrase family.</text>
</comment>